<dbReference type="Gene3D" id="1.10.630.10">
    <property type="entry name" value="Cytochrome P450"/>
    <property type="match status" value="1"/>
</dbReference>
<name>A0AAE0KI59_9PEZI</name>
<dbReference type="Pfam" id="PF00067">
    <property type="entry name" value="p450"/>
    <property type="match status" value="1"/>
</dbReference>
<evidence type="ECO:0000256" key="1">
    <source>
        <dbReference type="ARBA" id="ARBA00010617"/>
    </source>
</evidence>
<accession>A0AAE0KI59</accession>
<keyword evidence="2" id="KW-0349">Heme</keyword>
<protein>
    <submittedName>
        <fullName evidence="5">Cytochrome P450</fullName>
    </submittedName>
</protein>
<proteinExistence type="inferred from homology"/>
<evidence type="ECO:0000313" key="5">
    <source>
        <dbReference type="EMBL" id="KAK3376280.1"/>
    </source>
</evidence>
<dbReference type="SUPFAM" id="SSF48264">
    <property type="entry name" value="Cytochrome P450"/>
    <property type="match status" value="1"/>
</dbReference>
<reference evidence="5" key="1">
    <citation type="journal article" date="2023" name="Mol. Phylogenet. Evol.">
        <title>Genome-scale phylogeny and comparative genomics of the fungal order Sordariales.</title>
        <authorList>
            <person name="Hensen N."/>
            <person name="Bonometti L."/>
            <person name="Westerberg I."/>
            <person name="Brannstrom I.O."/>
            <person name="Guillou S."/>
            <person name="Cros-Aarteil S."/>
            <person name="Calhoun S."/>
            <person name="Haridas S."/>
            <person name="Kuo A."/>
            <person name="Mondo S."/>
            <person name="Pangilinan J."/>
            <person name="Riley R."/>
            <person name="LaButti K."/>
            <person name="Andreopoulos B."/>
            <person name="Lipzen A."/>
            <person name="Chen C."/>
            <person name="Yan M."/>
            <person name="Daum C."/>
            <person name="Ng V."/>
            <person name="Clum A."/>
            <person name="Steindorff A."/>
            <person name="Ohm R.A."/>
            <person name="Martin F."/>
            <person name="Silar P."/>
            <person name="Natvig D.O."/>
            <person name="Lalanne C."/>
            <person name="Gautier V."/>
            <person name="Ament-Velasquez S.L."/>
            <person name="Kruys A."/>
            <person name="Hutchinson M.I."/>
            <person name="Powell A.J."/>
            <person name="Barry K."/>
            <person name="Miller A.N."/>
            <person name="Grigoriev I.V."/>
            <person name="Debuchy R."/>
            <person name="Gladieux P."/>
            <person name="Hiltunen Thoren M."/>
            <person name="Johannesson H."/>
        </authorList>
    </citation>
    <scope>NUCLEOTIDE SEQUENCE</scope>
    <source>
        <strain evidence="5">CBS 958.72</strain>
    </source>
</reference>
<gene>
    <name evidence="5" type="ORF">B0T24DRAFT_591955</name>
</gene>
<comment type="similarity">
    <text evidence="1">Belongs to the cytochrome P450 family.</text>
</comment>
<evidence type="ECO:0000256" key="3">
    <source>
        <dbReference type="ARBA" id="ARBA00022723"/>
    </source>
</evidence>
<reference evidence="5" key="2">
    <citation type="submission" date="2023-06" db="EMBL/GenBank/DDBJ databases">
        <authorList>
            <consortium name="Lawrence Berkeley National Laboratory"/>
            <person name="Haridas S."/>
            <person name="Hensen N."/>
            <person name="Bonometti L."/>
            <person name="Westerberg I."/>
            <person name="Brannstrom I.O."/>
            <person name="Guillou S."/>
            <person name="Cros-Aarteil S."/>
            <person name="Calhoun S."/>
            <person name="Kuo A."/>
            <person name="Mondo S."/>
            <person name="Pangilinan J."/>
            <person name="Riley R."/>
            <person name="Labutti K."/>
            <person name="Andreopoulos B."/>
            <person name="Lipzen A."/>
            <person name="Chen C."/>
            <person name="Yanf M."/>
            <person name="Daum C."/>
            <person name="Ng V."/>
            <person name="Clum A."/>
            <person name="Steindorff A."/>
            <person name="Ohm R."/>
            <person name="Martin F."/>
            <person name="Silar P."/>
            <person name="Natvig D."/>
            <person name="Lalanne C."/>
            <person name="Gautier V."/>
            <person name="Ament-Velasquez S.L."/>
            <person name="Kruys A."/>
            <person name="Hutchinson M.I."/>
            <person name="Powell A.J."/>
            <person name="Barry K."/>
            <person name="Miller A.N."/>
            <person name="Grigoriev I.V."/>
            <person name="Debuchy R."/>
            <person name="Gladieux P."/>
            <person name="Thoren M.H."/>
            <person name="Johannesson H."/>
        </authorList>
    </citation>
    <scope>NUCLEOTIDE SEQUENCE</scope>
    <source>
        <strain evidence="5">CBS 958.72</strain>
    </source>
</reference>
<keyword evidence="4" id="KW-0408">Iron</keyword>
<keyword evidence="6" id="KW-1185">Reference proteome</keyword>
<evidence type="ECO:0000313" key="6">
    <source>
        <dbReference type="Proteomes" id="UP001287356"/>
    </source>
</evidence>
<dbReference type="Proteomes" id="UP001287356">
    <property type="component" value="Unassembled WGS sequence"/>
</dbReference>
<dbReference type="PANTHER" id="PTHR24304:SF2">
    <property type="entry name" value="24-HYDROXYCHOLESTEROL 7-ALPHA-HYDROXYLASE"/>
    <property type="match status" value="1"/>
</dbReference>
<comment type="caution">
    <text evidence="5">The sequence shown here is derived from an EMBL/GenBank/DDBJ whole genome shotgun (WGS) entry which is preliminary data.</text>
</comment>
<dbReference type="EMBL" id="JAULSN010000003">
    <property type="protein sequence ID" value="KAK3376280.1"/>
    <property type="molecule type" value="Genomic_DNA"/>
</dbReference>
<sequence>MHALNTEILSFRLAGRQSLLIVGEEKTNTLFRANTGLSVKKYHDLLVDVMFGATPRDLARFAADGSGRAKVPLPGTEHLAAADRFWLAWHNIFAAHLLRTKPTDDLAARFFANLTRAIAARPTARRARALCGDQLFDQNPAYFDAMAAFELAIVPIAFGPPRWAAPAPHRARERFIDMNRACMRRALSEPGADAAVASDAPWEPVFGAPLIRALVRWGLGVGMEVDSIAGLVGVQVLNQNSNSVPASAWAVMDSLTHADGGALLARLRAEAEAALVVVVVDDGERTRCMPRSLRLRCGFIITRDVVADGVAIGGVRVPRGAMVQAPMTIAHMNAVWEAEGHPAAEFWPERHVKTVEAVDETTGKMVKREEFGLGSRSGYWFPYGGGVTMCPGRHFAKQEIIGTLALFVAQFDVEVKGWVTSDGKPSDREARHEPGFVIFQPDRDLEVRVKRRW</sequence>
<dbReference type="PANTHER" id="PTHR24304">
    <property type="entry name" value="CYTOCHROME P450 FAMILY 7"/>
    <property type="match status" value="1"/>
</dbReference>
<evidence type="ECO:0000256" key="4">
    <source>
        <dbReference type="ARBA" id="ARBA00023004"/>
    </source>
</evidence>
<dbReference type="GO" id="GO:0016705">
    <property type="term" value="F:oxidoreductase activity, acting on paired donors, with incorporation or reduction of molecular oxygen"/>
    <property type="evidence" value="ECO:0007669"/>
    <property type="project" value="InterPro"/>
</dbReference>
<dbReference type="AlphaFoldDB" id="A0AAE0KI59"/>
<dbReference type="InterPro" id="IPR001128">
    <property type="entry name" value="Cyt_P450"/>
</dbReference>
<evidence type="ECO:0000256" key="2">
    <source>
        <dbReference type="ARBA" id="ARBA00022617"/>
    </source>
</evidence>
<dbReference type="InterPro" id="IPR036396">
    <property type="entry name" value="Cyt_P450_sf"/>
</dbReference>
<dbReference type="GO" id="GO:0005506">
    <property type="term" value="F:iron ion binding"/>
    <property type="evidence" value="ECO:0007669"/>
    <property type="project" value="InterPro"/>
</dbReference>
<dbReference type="GO" id="GO:0008395">
    <property type="term" value="F:steroid hydroxylase activity"/>
    <property type="evidence" value="ECO:0007669"/>
    <property type="project" value="TreeGrafter"/>
</dbReference>
<dbReference type="InterPro" id="IPR050529">
    <property type="entry name" value="CYP450_sterol_14alpha_dmase"/>
</dbReference>
<organism evidence="5 6">
    <name type="scientific">Lasiosphaeria ovina</name>
    <dbReference type="NCBI Taxonomy" id="92902"/>
    <lineage>
        <taxon>Eukaryota</taxon>
        <taxon>Fungi</taxon>
        <taxon>Dikarya</taxon>
        <taxon>Ascomycota</taxon>
        <taxon>Pezizomycotina</taxon>
        <taxon>Sordariomycetes</taxon>
        <taxon>Sordariomycetidae</taxon>
        <taxon>Sordariales</taxon>
        <taxon>Lasiosphaeriaceae</taxon>
        <taxon>Lasiosphaeria</taxon>
    </lineage>
</organism>
<keyword evidence="3" id="KW-0479">Metal-binding</keyword>
<dbReference type="GO" id="GO:0020037">
    <property type="term" value="F:heme binding"/>
    <property type="evidence" value="ECO:0007669"/>
    <property type="project" value="InterPro"/>
</dbReference>